<protein>
    <submittedName>
        <fullName evidence="4">Transposase</fullName>
    </submittedName>
</protein>
<dbReference type="EMBL" id="AP023096">
    <property type="protein sequence ID" value="BCE67904.1"/>
    <property type="molecule type" value="Genomic_DNA"/>
</dbReference>
<dbReference type="PANTHER" id="PTHR46889:SF4">
    <property type="entry name" value="TRANSPOSASE INSO FOR INSERTION SEQUENCE ELEMENT IS911B-RELATED"/>
    <property type="match status" value="1"/>
</dbReference>
<dbReference type="NCBIfam" id="NF033516">
    <property type="entry name" value="transpos_IS3"/>
    <property type="match status" value="1"/>
</dbReference>
<dbReference type="PROSITE" id="PS50994">
    <property type="entry name" value="INTEGRASE"/>
    <property type="match status" value="1"/>
</dbReference>
<evidence type="ECO:0000313" key="5">
    <source>
        <dbReference type="EMBL" id="BCE67904.1"/>
    </source>
</evidence>
<proteinExistence type="predicted"/>
<dbReference type="Pfam" id="PF00665">
    <property type="entry name" value="rve"/>
    <property type="match status" value="1"/>
</dbReference>
<dbReference type="InterPro" id="IPR048020">
    <property type="entry name" value="Transpos_IS3"/>
</dbReference>
<dbReference type="SUPFAM" id="SSF53098">
    <property type="entry name" value="Ribonuclease H-like"/>
    <property type="match status" value="1"/>
</dbReference>
<dbReference type="EMBL" id="AP023096">
    <property type="protein sequence ID" value="BCE67585.1"/>
    <property type="molecule type" value="Genomic_DNA"/>
</dbReference>
<organism evidence="4">
    <name type="scientific">Bradyrhizobium diazoefficiens</name>
    <dbReference type="NCBI Taxonomy" id="1355477"/>
    <lineage>
        <taxon>Bacteria</taxon>
        <taxon>Pseudomonadati</taxon>
        <taxon>Pseudomonadota</taxon>
        <taxon>Alphaproteobacteria</taxon>
        <taxon>Hyphomicrobiales</taxon>
        <taxon>Nitrobacteraceae</taxon>
        <taxon>Bradyrhizobium</taxon>
    </lineage>
</organism>
<dbReference type="GO" id="GO:0015074">
    <property type="term" value="P:DNA integration"/>
    <property type="evidence" value="ECO:0007669"/>
    <property type="project" value="InterPro"/>
</dbReference>
<dbReference type="GO" id="GO:0003676">
    <property type="term" value="F:nucleic acid binding"/>
    <property type="evidence" value="ECO:0007669"/>
    <property type="project" value="InterPro"/>
</dbReference>
<evidence type="ECO:0000313" key="3">
    <source>
        <dbReference type="EMBL" id="BCE59223.1"/>
    </source>
</evidence>
<feature type="domain" description="Integrase catalytic" evidence="1">
    <location>
        <begin position="115"/>
        <end position="275"/>
    </location>
</feature>
<accession>A0A810AV52</accession>
<dbReference type="Gene3D" id="3.30.420.10">
    <property type="entry name" value="Ribonuclease H-like superfamily/Ribonuclease H"/>
    <property type="match status" value="1"/>
</dbReference>
<gene>
    <name evidence="2" type="ORF">XF5B_64180</name>
    <name evidence="3" type="ORF">XF5B_67350</name>
    <name evidence="4" type="ORF">XF6B_63840</name>
    <name evidence="5" type="ORF">XF6B_67030</name>
</gene>
<dbReference type="EMBL" id="AP023095">
    <property type="protein sequence ID" value="BCE58906.1"/>
    <property type="molecule type" value="Genomic_DNA"/>
</dbReference>
<sequence>MAERKAMIDCEHDLPITKQAEILKVSRSSVYYLPRPVSSADLEIMQRLDRLHLEYPFAGSRMLRGLLALQGCKIGRRHVKTLMRRMGIEALYRRPRTTKPEPSHKIYPYLLRGIEITRPNQVWAMDITYIPMAHGFVYLAVVLDWATRRVLSWRLSITMEAAFCVGTLEDALARHGRPEIFNTDQGSQFTGAAFTSLLASYGIAISMDGKGAWRDNVFVERLWRSVKYEEVYLRAYENVSEARNSIGRYLDFYNRRRPHSSLDDRTPDQAYFDLPPLRAAA</sequence>
<evidence type="ECO:0000313" key="4">
    <source>
        <dbReference type="EMBL" id="BCE67585.1"/>
    </source>
</evidence>
<dbReference type="InterPro" id="IPR012337">
    <property type="entry name" value="RNaseH-like_sf"/>
</dbReference>
<reference evidence="4" key="2">
    <citation type="submission" date="2020-05" db="EMBL/GenBank/DDBJ databases">
        <title>Complete genome sequence of Bradyrhizobium diazoefficiens XF6 isolated from soybean nodule.</title>
        <authorList>
            <person name="Noda R."/>
            <person name="Kakizaki K."/>
            <person name="Minamisawa K."/>
        </authorList>
    </citation>
    <scope>NUCLEOTIDE SEQUENCE</scope>
    <source>
        <strain evidence="4">XF6</strain>
    </source>
</reference>
<dbReference type="EMBL" id="AP023095">
    <property type="protein sequence ID" value="BCE59223.1"/>
    <property type="molecule type" value="Genomic_DNA"/>
</dbReference>
<dbReference type="PANTHER" id="PTHR46889">
    <property type="entry name" value="TRANSPOSASE INSF FOR INSERTION SEQUENCE IS3B-RELATED"/>
    <property type="match status" value="1"/>
</dbReference>
<dbReference type="InterPro" id="IPR036397">
    <property type="entry name" value="RNaseH_sf"/>
</dbReference>
<evidence type="ECO:0000259" key="1">
    <source>
        <dbReference type="PROSITE" id="PS50994"/>
    </source>
</evidence>
<reference evidence="2" key="1">
    <citation type="submission" date="2020-05" db="EMBL/GenBank/DDBJ databases">
        <title>Complete genome sequence of Bradyrhizobium diazoefficiens XF5 isolated from soybean nodule.</title>
        <authorList>
            <person name="Noda R."/>
            <person name="Kakizaki K."/>
            <person name="Minamisawa K."/>
        </authorList>
    </citation>
    <scope>NUCLEOTIDE SEQUENCE</scope>
    <source>
        <strain evidence="2">XF5</strain>
    </source>
</reference>
<evidence type="ECO:0000313" key="2">
    <source>
        <dbReference type="EMBL" id="BCE58906.1"/>
    </source>
</evidence>
<dbReference type="InterPro" id="IPR001584">
    <property type="entry name" value="Integrase_cat-core"/>
</dbReference>
<dbReference type="AlphaFoldDB" id="A0A810AV52"/>
<dbReference type="InterPro" id="IPR025948">
    <property type="entry name" value="HTH-like_dom"/>
</dbReference>
<name>A0A810AV52_9BRAD</name>
<dbReference type="InterPro" id="IPR050900">
    <property type="entry name" value="Transposase_IS3/IS150/IS904"/>
</dbReference>
<dbReference type="Pfam" id="PF13276">
    <property type="entry name" value="HTH_21"/>
    <property type="match status" value="1"/>
</dbReference>